<dbReference type="EMBL" id="JAHTBI010000038">
    <property type="protein sequence ID" value="MBV6287664.1"/>
    <property type="molecule type" value="Genomic_DNA"/>
</dbReference>
<reference evidence="2" key="2">
    <citation type="journal article" date="2023" name="Plant Pathol.">
        <title>Dismantling and reorganizing Pseudomonas marginalis sensu#lato.</title>
        <authorList>
            <person name="Sawada H."/>
            <person name="Fujikawa T."/>
            <person name="Satou M."/>
        </authorList>
    </citation>
    <scope>NUCLEOTIDE SEQUENCE</scope>
    <source>
        <strain evidence="2">MAFF 301350</strain>
    </source>
</reference>
<gene>
    <name evidence="2" type="ORF">KUO17_11600</name>
</gene>
<feature type="chain" id="PRO_5040122586" description="Lipoprotein" evidence="1">
    <location>
        <begin position="20"/>
        <end position="335"/>
    </location>
</feature>
<protein>
    <recommendedName>
        <fullName evidence="4">Lipoprotein</fullName>
    </recommendedName>
</protein>
<organism evidence="2 3">
    <name type="scientific">Pseudomonas aegrilactucae</name>
    <dbReference type="NCBI Taxonomy" id="2854028"/>
    <lineage>
        <taxon>Bacteria</taxon>
        <taxon>Pseudomonadati</taxon>
        <taxon>Pseudomonadota</taxon>
        <taxon>Gammaproteobacteria</taxon>
        <taxon>Pseudomonadales</taxon>
        <taxon>Pseudomonadaceae</taxon>
        <taxon>Pseudomonas</taxon>
    </lineage>
</organism>
<sequence length="335" mass="36309">MLATCTLALLLAVSGCAGKRPPPPAQPPVVLSQAAWQQVDWEIMGASEGASRSAQDYARRSMRVWKDAVYARTEADFIPWFTGYWTQQWLTLKVAWYKVSKNQQTPPGEDRLALYLQEQYRERVLEPVAKEINPDLIRERATQLYVQLLGQQLQAIAQRYRAAPDQFALHLNRIPAISLGPPAARNASLHQLSAAQPLLTLPAYLALNEQIHKAATAAGEAPSDTGLSSVAKRASVKLEATLVPRGAASAIAAAVGKAVGTLISLAAAGVGAMLHEDERPAMVEQLRVILNVALNEEWQALMQNPTIGVMAGVNYLSEQIEGSLVLNSGLPRAQP</sequence>
<dbReference type="AlphaFoldDB" id="A0A9Q2XJX3"/>
<comment type="caution">
    <text evidence="2">The sequence shown here is derived from an EMBL/GenBank/DDBJ whole genome shotgun (WGS) entry which is preliminary data.</text>
</comment>
<keyword evidence="1" id="KW-0732">Signal</keyword>
<evidence type="ECO:0008006" key="4">
    <source>
        <dbReference type="Google" id="ProtNLM"/>
    </source>
</evidence>
<keyword evidence="3" id="KW-1185">Reference proteome</keyword>
<evidence type="ECO:0000256" key="1">
    <source>
        <dbReference type="SAM" id="SignalP"/>
    </source>
</evidence>
<evidence type="ECO:0000313" key="3">
    <source>
        <dbReference type="Proteomes" id="UP001106592"/>
    </source>
</evidence>
<reference evidence="2" key="1">
    <citation type="journal article" date="2022" name="Int. J. Syst. Evol. Microbiol.">
        <title>Pseudomonas aegrilactucae sp. nov. and Pseudomonas morbosilactucae sp. nov., pathogens causing bacterial rot of lettuce in Japan.</title>
        <authorList>
            <person name="Sawada H."/>
            <person name="Fujikawa T."/>
            <person name="Satou M."/>
        </authorList>
    </citation>
    <scope>NUCLEOTIDE SEQUENCE</scope>
    <source>
        <strain evidence="2">MAFF 301350</strain>
    </source>
</reference>
<proteinExistence type="predicted"/>
<name>A0A9Q2XJX3_9PSED</name>
<accession>A0A9Q2XJX3</accession>
<feature type="signal peptide" evidence="1">
    <location>
        <begin position="1"/>
        <end position="19"/>
    </location>
</feature>
<dbReference type="Proteomes" id="UP001106592">
    <property type="component" value="Unassembled WGS sequence"/>
</dbReference>
<evidence type="ECO:0000313" key="2">
    <source>
        <dbReference type="EMBL" id="MBV6287664.1"/>
    </source>
</evidence>